<proteinExistence type="predicted"/>
<protein>
    <submittedName>
        <fullName evidence="1">Uncharacterized protein</fullName>
    </submittedName>
</protein>
<organism evidence="1 2">
    <name type="scientific">Vigna mungo</name>
    <name type="common">Black gram</name>
    <name type="synonym">Phaseolus mungo</name>
    <dbReference type="NCBI Taxonomy" id="3915"/>
    <lineage>
        <taxon>Eukaryota</taxon>
        <taxon>Viridiplantae</taxon>
        <taxon>Streptophyta</taxon>
        <taxon>Embryophyta</taxon>
        <taxon>Tracheophyta</taxon>
        <taxon>Spermatophyta</taxon>
        <taxon>Magnoliopsida</taxon>
        <taxon>eudicotyledons</taxon>
        <taxon>Gunneridae</taxon>
        <taxon>Pentapetalae</taxon>
        <taxon>rosids</taxon>
        <taxon>fabids</taxon>
        <taxon>Fabales</taxon>
        <taxon>Fabaceae</taxon>
        <taxon>Papilionoideae</taxon>
        <taxon>50 kb inversion clade</taxon>
        <taxon>NPAAA clade</taxon>
        <taxon>indigoferoid/millettioid clade</taxon>
        <taxon>Phaseoleae</taxon>
        <taxon>Vigna</taxon>
    </lineage>
</organism>
<reference evidence="1 2" key="1">
    <citation type="journal article" date="2023" name="Life. Sci Alliance">
        <title>Evolutionary insights into 3D genome organization and epigenetic landscape of Vigna mungo.</title>
        <authorList>
            <person name="Junaid A."/>
            <person name="Singh B."/>
            <person name="Bhatia S."/>
        </authorList>
    </citation>
    <scope>NUCLEOTIDE SEQUENCE [LARGE SCALE GENOMIC DNA]</scope>
    <source>
        <strain evidence="1">Urdbean</strain>
    </source>
</reference>
<dbReference type="EMBL" id="CP144699">
    <property type="protein sequence ID" value="WVZ19702.1"/>
    <property type="molecule type" value="Genomic_DNA"/>
</dbReference>
<accession>A0AAQ3P398</accession>
<evidence type="ECO:0000313" key="1">
    <source>
        <dbReference type="EMBL" id="WVZ19702.1"/>
    </source>
</evidence>
<keyword evidence="2" id="KW-1185">Reference proteome</keyword>
<evidence type="ECO:0000313" key="2">
    <source>
        <dbReference type="Proteomes" id="UP001374535"/>
    </source>
</evidence>
<dbReference type="AlphaFoldDB" id="A0AAQ3P398"/>
<dbReference type="Proteomes" id="UP001374535">
    <property type="component" value="Chromosome 2"/>
</dbReference>
<gene>
    <name evidence="1" type="ORF">V8G54_007024</name>
</gene>
<name>A0AAQ3P398_VIGMU</name>
<sequence>MIKIDHEGHREPMIVHLLLDGRQTLHLLLDALGLYKPWFFSVVVSPSKNCDSIIDASTLLCWTCGFIMDESRWQKMIGIDISKFGGTCWCFRCLPGKYMLPSHAVA</sequence>